<evidence type="ECO:0000256" key="1">
    <source>
        <dbReference type="SAM" id="MobiDB-lite"/>
    </source>
</evidence>
<sequence>MNSTTPKRTDTRVLVSGASISGLTIAYWLVRYGFAVTMVERAPHLRPGGHALDVRGPALEVAERMAILGAMRERSTKLTGMAVVDSDGQEIFRSTESTLTGGRLDSADVEIMRDDLCHVLHEAVGDQVEYIFGDSIESLTQDGSGVDVTFVTAAPRRFELVIGADGLYSRVRRIAFGPDEQFLRTFGDLYVATFGMPNFLGLERWQVMYQQPDSVGALVMGLRKDVNARAYLGFSAPKGIDYDFRDIDAQKRLLADRVAGAGWVIPQIVEHMLRATDFHFYSLSQVRMNSWSRGRIVLVGDAGYAISLGTGQGTTVAMVGAYVLAGGLATHKDDLVGGIAAYEDGLRAYVIRNQDIALEQNAQPDDPTDEGETASPGGIPDFGALTLPFALKND</sequence>
<dbReference type="PANTHER" id="PTHR46865">
    <property type="entry name" value="OXIDOREDUCTASE-RELATED"/>
    <property type="match status" value="1"/>
</dbReference>
<keyword evidence="5" id="KW-1185">Reference proteome</keyword>
<keyword evidence="4" id="KW-0503">Monooxygenase</keyword>
<organism evidence="4 5">
    <name type="scientific">Stigmatella ashevillensis</name>
    <dbReference type="NCBI Taxonomy" id="2995309"/>
    <lineage>
        <taxon>Bacteria</taxon>
        <taxon>Pseudomonadati</taxon>
        <taxon>Myxococcota</taxon>
        <taxon>Myxococcia</taxon>
        <taxon>Myxococcales</taxon>
        <taxon>Cystobacterineae</taxon>
        <taxon>Archangiaceae</taxon>
        <taxon>Stigmatella</taxon>
    </lineage>
</organism>
<keyword evidence="2" id="KW-0472">Membrane</keyword>
<dbReference type="SUPFAM" id="SSF51905">
    <property type="entry name" value="FAD/NAD(P)-binding domain"/>
    <property type="match status" value="1"/>
</dbReference>
<evidence type="ECO:0000256" key="2">
    <source>
        <dbReference type="SAM" id="Phobius"/>
    </source>
</evidence>
<dbReference type="InterPro" id="IPR036188">
    <property type="entry name" value="FAD/NAD-bd_sf"/>
</dbReference>
<dbReference type="Gene3D" id="3.50.50.60">
    <property type="entry name" value="FAD/NAD(P)-binding domain"/>
    <property type="match status" value="1"/>
</dbReference>
<dbReference type="Pfam" id="PF01494">
    <property type="entry name" value="FAD_binding_3"/>
    <property type="match status" value="1"/>
</dbReference>
<keyword evidence="2" id="KW-0812">Transmembrane</keyword>
<dbReference type="RefSeq" id="WP_272141680.1">
    <property type="nucleotide sequence ID" value="NZ_JAQNDM010000002.1"/>
</dbReference>
<dbReference type="Gene3D" id="3.30.9.10">
    <property type="entry name" value="D-Amino Acid Oxidase, subunit A, domain 2"/>
    <property type="match status" value="1"/>
</dbReference>
<reference evidence="4 5" key="1">
    <citation type="submission" date="2022-11" db="EMBL/GenBank/DDBJ databases">
        <title>Minimal conservation of predation-associated metabolite biosynthetic gene clusters underscores biosynthetic potential of Myxococcota including descriptions for ten novel species: Archangium lansinium sp. nov., Myxococcus landrumus sp. nov., Nannocystis bai.</title>
        <authorList>
            <person name="Ahearne A."/>
            <person name="Stevens C."/>
            <person name="Dowd S."/>
        </authorList>
    </citation>
    <scope>NUCLEOTIDE SEQUENCE [LARGE SCALE GENOMIC DNA]</scope>
    <source>
        <strain evidence="4 5">NCWAL01</strain>
    </source>
</reference>
<evidence type="ECO:0000259" key="3">
    <source>
        <dbReference type="Pfam" id="PF01494"/>
    </source>
</evidence>
<comment type="caution">
    <text evidence="4">The sequence shown here is derived from an EMBL/GenBank/DDBJ whole genome shotgun (WGS) entry which is preliminary data.</text>
</comment>
<name>A0ABT5DH51_9BACT</name>
<dbReference type="PANTHER" id="PTHR46865:SF2">
    <property type="entry name" value="MONOOXYGENASE"/>
    <property type="match status" value="1"/>
</dbReference>
<feature type="region of interest" description="Disordered" evidence="1">
    <location>
        <begin position="359"/>
        <end position="385"/>
    </location>
</feature>
<keyword evidence="2" id="KW-1133">Transmembrane helix</keyword>
<dbReference type="Proteomes" id="UP001221838">
    <property type="component" value="Unassembled WGS sequence"/>
</dbReference>
<protein>
    <submittedName>
        <fullName evidence="4">FAD-dependent monooxygenase</fullName>
    </submittedName>
</protein>
<feature type="transmembrane region" description="Helical" evidence="2">
    <location>
        <begin position="12"/>
        <end position="30"/>
    </location>
</feature>
<accession>A0ABT5DH51</accession>
<keyword evidence="4" id="KW-0560">Oxidoreductase</keyword>
<dbReference type="EMBL" id="JAQNDM010000002">
    <property type="protein sequence ID" value="MDC0711691.1"/>
    <property type="molecule type" value="Genomic_DNA"/>
</dbReference>
<gene>
    <name evidence="4" type="ORF">POL68_24700</name>
</gene>
<dbReference type="InterPro" id="IPR002938">
    <property type="entry name" value="FAD-bd"/>
</dbReference>
<dbReference type="PRINTS" id="PR00420">
    <property type="entry name" value="RNGMNOXGNASE"/>
</dbReference>
<evidence type="ECO:0000313" key="4">
    <source>
        <dbReference type="EMBL" id="MDC0711691.1"/>
    </source>
</evidence>
<feature type="domain" description="FAD-binding" evidence="3">
    <location>
        <begin position="10"/>
        <end position="331"/>
    </location>
</feature>
<dbReference type="InterPro" id="IPR051704">
    <property type="entry name" value="FAD_aromatic-hydroxylase"/>
</dbReference>
<dbReference type="GO" id="GO:0004497">
    <property type="term" value="F:monooxygenase activity"/>
    <property type="evidence" value="ECO:0007669"/>
    <property type="project" value="UniProtKB-KW"/>
</dbReference>
<evidence type="ECO:0000313" key="5">
    <source>
        <dbReference type="Proteomes" id="UP001221838"/>
    </source>
</evidence>
<proteinExistence type="predicted"/>